<evidence type="ECO:0000256" key="1">
    <source>
        <dbReference type="SAM" id="MobiDB-lite"/>
    </source>
</evidence>
<dbReference type="KEGG" id="mis:MICPUN_58481"/>
<dbReference type="OMA" id="KRYPEDD"/>
<organism evidence="2 3">
    <name type="scientific">Micromonas commoda (strain RCC299 / NOUM17 / CCMP2709)</name>
    <name type="common">Picoplanktonic green alga</name>
    <dbReference type="NCBI Taxonomy" id="296587"/>
    <lineage>
        <taxon>Eukaryota</taxon>
        <taxon>Viridiplantae</taxon>
        <taxon>Chlorophyta</taxon>
        <taxon>Mamiellophyceae</taxon>
        <taxon>Mamiellales</taxon>
        <taxon>Mamiellaceae</taxon>
        <taxon>Micromonas</taxon>
    </lineage>
</organism>
<evidence type="ECO:0000313" key="2">
    <source>
        <dbReference type="EMBL" id="ACO63336.1"/>
    </source>
</evidence>
<keyword evidence="3" id="KW-1185">Reference proteome</keyword>
<evidence type="ECO:0000313" key="3">
    <source>
        <dbReference type="Proteomes" id="UP000002009"/>
    </source>
</evidence>
<dbReference type="InParanoid" id="C1E5Y7"/>
<dbReference type="RefSeq" id="XP_002502078.1">
    <property type="nucleotide sequence ID" value="XM_002502032.1"/>
</dbReference>
<dbReference type="Proteomes" id="UP000002009">
    <property type="component" value="Chromosome 5"/>
</dbReference>
<gene>
    <name evidence="2" type="ORF">MICPUN_58481</name>
</gene>
<accession>C1E5Y7</accession>
<dbReference type="AlphaFoldDB" id="C1E5Y7"/>
<reference evidence="2 3" key="1">
    <citation type="journal article" date="2009" name="Science">
        <title>Green evolution and dynamic adaptations revealed by genomes of the marine picoeukaryotes Micromonas.</title>
        <authorList>
            <person name="Worden A.Z."/>
            <person name="Lee J.H."/>
            <person name="Mock T."/>
            <person name="Rouze P."/>
            <person name="Simmons M.P."/>
            <person name="Aerts A.L."/>
            <person name="Allen A.E."/>
            <person name="Cuvelier M.L."/>
            <person name="Derelle E."/>
            <person name="Everett M.V."/>
            <person name="Foulon E."/>
            <person name="Grimwood J."/>
            <person name="Gundlach H."/>
            <person name="Henrissat B."/>
            <person name="Napoli C."/>
            <person name="McDonald S.M."/>
            <person name="Parker M.S."/>
            <person name="Rombauts S."/>
            <person name="Salamov A."/>
            <person name="Von Dassow P."/>
            <person name="Badger J.H."/>
            <person name="Coutinho P.M."/>
            <person name="Demir E."/>
            <person name="Dubchak I."/>
            <person name="Gentemann C."/>
            <person name="Eikrem W."/>
            <person name="Gready J.E."/>
            <person name="John U."/>
            <person name="Lanier W."/>
            <person name="Lindquist E.A."/>
            <person name="Lucas S."/>
            <person name="Mayer K.F."/>
            <person name="Moreau H."/>
            <person name="Not F."/>
            <person name="Otillar R."/>
            <person name="Panaud O."/>
            <person name="Pangilinan J."/>
            <person name="Paulsen I."/>
            <person name="Piegu B."/>
            <person name="Poliakov A."/>
            <person name="Robbens S."/>
            <person name="Schmutz J."/>
            <person name="Toulza E."/>
            <person name="Wyss T."/>
            <person name="Zelensky A."/>
            <person name="Zhou K."/>
            <person name="Armbrust E.V."/>
            <person name="Bhattacharya D."/>
            <person name="Goodenough U.W."/>
            <person name="Van de Peer Y."/>
            <person name="Grigoriev I.V."/>
        </authorList>
    </citation>
    <scope>NUCLEOTIDE SEQUENCE [LARGE SCALE GENOMIC DNA]</scope>
    <source>
        <strain evidence="3">RCC299 / NOUM17</strain>
    </source>
</reference>
<proteinExistence type="predicted"/>
<protein>
    <submittedName>
        <fullName evidence="2">Uncharacterized protein</fullName>
    </submittedName>
</protein>
<dbReference type="GeneID" id="8243744"/>
<sequence length="230" mass="24379">MSALAYLRSQAAEARASGEKPYSLFMVSPERVLGMKRAAEPFRSVEDGGDAETYRYAKTPRTAVKTESRYNLRSKTPTTMMKSMNKLGLYVPPAMRNPKDPETDGTVQKTEGRKVGFAIPAPRVEVYKSSNRENHPPGFGPSSNNVEGAPSAKELPTPKPAPLAAICRNAAVASRKRSSTADVGGKPGVNSSEAGGGARRGSRSRGGRGRSGSSTRTVTVVIPKASAGPR</sequence>
<dbReference type="EMBL" id="CP001326">
    <property type="protein sequence ID" value="ACO63336.1"/>
    <property type="molecule type" value="Genomic_DNA"/>
</dbReference>
<name>C1E5Y7_MICCC</name>
<feature type="region of interest" description="Disordered" evidence="1">
    <location>
        <begin position="90"/>
        <end position="230"/>
    </location>
</feature>